<dbReference type="STRING" id="1220188.A0A4V3UMQ7"/>
<dbReference type="AlphaFoldDB" id="A0A4V3UMQ7"/>
<dbReference type="EMBL" id="SOSA01000899">
    <property type="protein sequence ID" value="THC88234.1"/>
    <property type="molecule type" value="Genomic_DNA"/>
</dbReference>
<accession>A0A4V3UMQ7</accession>
<reference evidence="1 2" key="1">
    <citation type="submission" date="2019-03" db="EMBL/GenBank/DDBJ databases">
        <title>The genome sequence of a newly discovered highly antifungal drug resistant Aspergillus species, Aspergillus tanneri NIH 1004.</title>
        <authorList>
            <person name="Mounaud S."/>
            <person name="Singh I."/>
            <person name="Joardar V."/>
            <person name="Pakala S."/>
            <person name="Pakala S."/>
            <person name="Venepally P."/>
            <person name="Hoover J."/>
            <person name="Nierman W."/>
            <person name="Chung J."/>
            <person name="Losada L."/>
        </authorList>
    </citation>
    <scope>NUCLEOTIDE SEQUENCE [LARGE SCALE GENOMIC DNA]</scope>
    <source>
        <strain evidence="1 2">NIH1004</strain>
    </source>
</reference>
<name>A0A4V3UMQ7_9EURO</name>
<organism evidence="1 2">
    <name type="scientific">Aspergillus tanneri</name>
    <dbReference type="NCBI Taxonomy" id="1220188"/>
    <lineage>
        <taxon>Eukaryota</taxon>
        <taxon>Fungi</taxon>
        <taxon>Dikarya</taxon>
        <taxon>Ascomycota</taxon>
        <taxon>Pezizomycotina</taxon>
        <taxon>Eurotiomycetes</taxon>
        <taxon>Eurotiomycetidae</taxon>
        <taxon>Eurotiales</taxon>
        <taxon>Aspergillaceae</taxon>
        <taxon>Aspergillus</taxon>
        <taxon>Aspergillus subgen. Circumdati</taxon>
    </lineage>
</organism>
<evidence type="ECO:0000313" key="1">
    <source>
        <dbReference type="EMBL" id="THC88234.1"/>
    </source>
</evidence>
<dbReference type="Proteomes" id="UP000308092">
    <property type="component" value="Unassembled WGS sequence"/>
</dbReference>
<dbReference type="InterPro" id="IPR021858">
    <property type="entry name" value="Fun_TF"/>
</dbReference>
<gene>
    <name evidence="1" type="ORF">EYZ11_012321</name>
</gene>
<protein>
    <submittedName>
        <fullName evidence="1">Uncharacterized protein</fullName>
    </submittedName>
</protein>
<proteinExistence type="predicted"/>
<comment type="caution">
    <text evidence="1">The sequence shown here is derived from an EMBL/GenBank/DDBJ whole genome shotgun (WGS) entry which is preliminary data.</text>
</comment>
<keyword evidence="2" id="KW-1185">Reference proteome</keyword>
<dbReference type="Pfam" id="PF11951">
    <property type="entry name" value="Fungal_trans_2"/>
    <property type="match status" value="1"/>
</dbReference>
<dbReference type="VEuPathDB" id="FungiDB:EYZ11_012321"/>
<sequence length="270" mass="29768">MLAKEGCYKRLRLDACFLPLTIQHRRLQRINTKLREQARWRIGAAGPAAVVNALEIIAEFSVIVPFQSARNAPSQIEPAKVMASVSPGQMPTTLGALWWEDLRRIVRGRTLEVADNYLVQYFQCIASRSLTTFGHDPTDVGNVLMRMTLANSSPSAAAVLRSMLALSSLHRDGLQPQAAELKISALRALAAASKNNISVTEAAQHVAAGMLLCSFEVNIYPSSFLHIRSMEMSFTLAPAQVGGSIFPTRCLRRGLYTRAIHILSRYMDTN</sequence>
<evidence type="ECO:0000313" key="2">
    <source>
        <dbReference type="Proteomes" id="UP000308092"/>
    </source>
</evidence>